<sequence>MSLDLVFGNTQQSTTVVETAVYIFEGGQQQQQQQVDVRKRSKPGRSKRLGLIQQQSGRCPDVVALSTYTGRVPSRPASMASWHPSMIRGVHVRHDRYEAGNLTHEPPSTCLPRSSVTEPPWTAGDPKRPVGVVVIGSMGRGVVMRSLLRFRQGGGGTGVRRTTHTLPAVPRPDAIITTWQRGGDGGKMFIRIALSRVPLGSIMLLPFGLRLAER</sequence>
<evidence type="ECO:0000313" key="2">
    <source>
        <dbReference type="EMBL" id="KAK0753330.1"/>
    </source>
</evidence>
<dbReference type="EMBL" id="JAUKUD010000001">
    <property type="protein sequence ID" value="KAK0753330.1"/>
    <property type="molecule type" value="Genomic_DNA"/>
</dbReference>
<proteinExistence type="predicted"/>
<organism evidence="2 3">
    <name type="scientific">Schizothecium vesticola</name>
    <dbReference type="NCBI Taxonomy" id="314040"/>
    <lineage>
        <taxon>Eukaryota</taxon>
        <taxon>Fungi</taxon>
        <taxon>Dikarya</taxon>
        <taxon>Ascomycota</taxon>
        <taxon>Pezizomycotina</taxon>
        <taxon>Sordariomycetes</taxon>
        <taxon>Sordariomycetidae</taxon>
        <taxon>Sordariales</taxon>
        <taxon>Schizotheciaceae</taxon>
        <taxon>Schizothecium</taxon>
    </lineage>
</organism>
<gene>
    <name evidence="2" type="ORF">B0T18DRAFT_396530</name>
</gene>
<dbReference type="AlphaFoldDB" id="A0AA40KBX9"/>
<protein>
    <submittedName>
        <fullName evidence="2">Uncharacterized protein</fullName>
    </submittedName>
</protein>
<keyword evidence="3" id="KW-1185">Reference proteome</keyword>
<reference evidence="2" key="1">
    <citation type="submission" date="2023-06" db="EMBL/GenBank/DDBJ databases">
        <title>Genome-scale phylogeny and comparative genomics of the fungal order Sordariales.</title>
        <authorList>
            <consortium name="Lawrence Berkeley National Laboratory"/>
            <person name="Hensen N."/>
            <person name="Bonometti L."/>
            <person name="Westerberg I."/>
            <person name="Brannstrom I.O."/>
            <person name="Guillou S."/>
            <person name="Cros-Aarteil S."/>
            <person name="Calhoun S."/>
            <person name="Haridas S."/>
            <person name="Kuo A."/>
            <person name="Mondo S."/>
            <person name="Pangilinan J."/>
            <person name="Riley R."/>
            <person name="LaButti K."/>
            <person name="Andreopoulos B."/>
            <person name="Lipzen A."/>
            <person name="Chen C."/>
            <person name="Yanf M."/>
            <person name="Daum C."/>
            <person name="Ng V."/>
            <person name="Clum A."/>
            <person name="Steindorff A."/>
            <person name="Ohm R."/>
            <person name="Martin F."/>
            <person name="Silar P."/>
            <person name="Natvig D."/>
            <person name="Lalanne C."/>
            <person name="Gautier V."/>
            <person name="Ament-velasquez S.L."/>
            <person name="Kruys A."/>
            <person name="Hutchinson M.I."/>
            <person name="Powell A.J."/>
            <person name="Barry K."/>
            <person name="Miller A.N."/>
            <person name="Grigoriev I.V."/>
            <person name="Debuchy R."/>
            <person name="Gladieux P."/>
            <person name="Thoren M.H."/>
            <person name="Johannesson H."/>
        </authorList>
    </citation>
    <scope>NUCLEOTIDE SEQUENCE</scope>
    <source>
        <strain evidence="2">SMH3187-1</strain>
    </source>
</reference>
<comment type="caution">
    <text evidence="2">The sequence shown here is derived from an EMBL/GenBank/DDBJ whole genome shotgun (WGS) entry which is preliminary data.</text>
</comment>
<dbReference type="Proteomes" id="UP001172155">
    <property type="component" value="Unassembled WGS sequence"/>
</dbReference>
<accession>A0AA40KBX9</accession>
<feature type="region of interest" description="Disordered" evidence="1">
    <location>
        <begin position="103"/>
        <end position="124"/>
    </location>
</feature>
<evidence type="ECO:0000256" key="1">
    <source>
        <dbReference type="SAM" id="MobiDB-lite"/>
    </source>
</evidence>
<evidence type="ECO:0000313" key="3">
    <source>
        <dbReference type="Proteomes" id="UP001172155"/>
    </source>
</evidence>
<name>A0AA40KBX9_9PEZI</name>